<organism evidence="1 2">
    <name type="scientific">Galdieria partita</name>
    <dbReference type="NCBI Taxonomy" id="83374"/>
    <lineage>
        <taxon>Eukaryota</taxon>
        <taxon>Rhodophyta</taxon>
        <taxon>Bangiophyceae</taxon>
        <taxon>Galdieriales</taxon>
        <taxon>Galdieriaceae</taxon>
        <taxon>Galdieria</taxon>
    </lineage>
</organism>
<reference evidence="1" key="2">
    <citation type="submission" date="2022-01" db="EMBL/GenBank/DDBJ databases">
        <authorList>
            <person name="Hirooka S."/>
            <person name="Miyagishima S.Y."/>
        </authorList>
    </citation>
    <scope>NUCLEOTIDE SEQUENCE</scope>
    <source>
        <strain evidence="1">NBRC 102759</strain>
    </source>
</reference>
<protein>
    <submittedName>
        <fullName evidence="1">Uncharacterized protein</fullName>
    </submittedName>
</protein>
<accession>A0A9C7PWK1</accession>
<dbReference type="AlphaFoldDB" id="A0A9C7PWK1"/>
<dbReference type="SUPFAM" id="SSF50978">
    <property type="entry name" value="WD40 repeat-like"/>
    <property type="match status" value="1"/>
</dbReference>
<proteinExistence type="predicted"/>
<sequence length="462" mass="53474">MQNSYSSTKLLLERLEERKYCIQEIISKCLKDTEDLKCQFSKSATQLIEQLEDTSKAIDLKPLSTFCIPSESILFTPKEVWEEANLENNWLGRDVKVFKVFHVTLSSRLLVIAGERWVSFWLLPFRNEPDRLPQCDNLKWLESHLKVLNLVLSQDESYLLIQACEQLEYTTWEAGELNESSHITLYQLLFSLEDYSLAKSFTLSLPVECLMKKVRHWSVLLSCRQENTLYLYTISNKCSLYWMDLMEEALFLRRLSCDGLKLISVNRIGSNITATDEMDKCFICGLSDEGKIEVYQSKQHLLSFEVSALIKVSFEWIIPIRIYSDVQNDDHILNVWKEHYILAYVIVEWNISSGCYLLHFMTQNNHQGSVKVNSISLGFLGDKKLEKWNVSMNPTPLLWLSSADGRVLLIDIEHCQLFGSILPTKTENDNAALVDFCSFDNRAVAVWKNAPGLIHVWQNLHI</sequence>
<dbReference type="InterPro" id="IPR036322">
    <property type="entry name" value="WD40_repeat_dom_sf"/>
</dbReference>
<dbReference type="Proteomes" id="UP001061958">
    <property type="component" value="Unassembled WGS sequence"/>
</dbReference>
<gene>
    <name evidence="1" type="ORF">GpartN1_g3631.t1</name>
</gene>
<evidence type="ECO:0000313" key="1">
    <source>
        <dbReference type="EMBL" id="GJQ11840.1"/>
    </source>
</evidence>
<keyword evidence="2" id="KW-1185">Reference proteome</keyword>
<name>A0A9C7PWK1_9RHOD</name>
<dbReference type="OrthoDB" id="10440795at2759"/>
<evidence type="ECO:0000313" key="2">
    <source>
        <dbReference type="Proteomes" id="UP001061958"/>
    </source>
</evidence>
<comment type="caution">
    <text evidence="1">The sequence shown here is derived from an EMBL/GenBank/DDBJ whole genome shotgun (WGS) entry which is preliminary data.</text>
</comment>
<dbReference type="EMBL" id="BQMJ01000028">
    <property type="protein sequence ID" value="GJQ11840.1"/>
    <property type="molecule type" value="Genomic_DNA"/>
</dbReference>
<reference evidence="1" key="1">
    <citation type="journal article" date="2022" name="Proc. Natl. Acad. Sci. U.S.A.">
        <title>Life cycle and functional genomics of the unicellular red alga Galdieria for elucidating algal and plant evolution and industrial use.</title>
        <authorList>
            <person name="Hirooka S."/>
            <person name="Itabashi T."/>
            <person name="Ichinose T.M."/>
            <person name="Onuma R."/>
            <person name="Fujiwara T."/>
            <person name="Yamashita S."/>
            <person name="Jong L.W."/>
            <person name="Tomita R."/>
            <person name="Iwane A.H."/>
            <person name="Miyagishima S.Y."/>
        </authorList>
    </citation>
    <scope>NUCLEOTIDE SEQUENCE</scope>
    <source>
        <strain evidence="1">NBRC 102759</strain>
    </source>
</reference>